<keyword evidence="4" id="KW-1185">Reference proteome</keyword>
<dbReference type="GeneID" id="94365409"/>
<dbReference type="AlphaFoldDB" id="A0A2U2C9E4"/>
<protein>
    <submittedName>
        <fullName evidence="3">Aldo/keto reductase</fullName>
    </submittedName>
</protein>
<dbReference type="Gene3D" id="3.20.20.100">
    <property type="entry name" value="NADP-dependent oxidoreductase domain"/>
    <property type="match status" value="1"/>
</dbReference>
<accession>A0A2U2C9E4</accession>
<evidence type="ECO:0000313" key="3">
    <source>
        <dbReference type="EMBL" id="PWE28506.1"/>
    </source>
</evidence>
<dbReference type="SUPFAM" id="SSF51430">
    <property type="entry name" value="NAD(P)-linked oxidoreductase"/>
    <property type="match status" value="1"/>
</dbReference>
<organism evidence="3 4">
    <name type="scientific">Pararhodobacter marinus</name>
    <dbReference type="NCBI Taxonomy" id="2184063"/>
    <lineage>
        <taxon>Bacteria</taxon>
        <taxon>Pseudomonadati</taxon>
        <taxon>Pseudomonadota</taxon>
        <taxon>Alphaproteobacteria</taxon>
        <taxon>Rhodobacterales</taxon>
        <taxon>Paracoccaceae</taxon>
        <taxon>Pararhodobacter</taxon>
    </lineage>
</organism>
<sequence>MKTLTLGPSGPRVPDICLGTMTWGRQTPEDDAHRQIALGLDHGLVFLDTAEMYPTNPVTADKRGGTETVIGNWIARHGGRERMILATKVTGEGSQAMEGGTPMIDAARLRSAVEESLTRLRTDHIDLFQLHWPNRGSYHFRRYWTYAPKTEAPFDAHATRAHMQAILAEAKALQDEGKIGHLGMSNETAWGLAQWSRVADESALPRLVSVQNEYSLLCRLFDTDMAETSLQENIPLLAYSPLAAGLLTGKYAGDVTPEGSRRSVVSDLGGRITPRVFEAVSAYLGLARDWSIDPVVMALAWHRTRPFTSIPILGATRFEQLEAQIPALDVTLPEGLAQAIDGVHKAHPMPY</sequence>
<feature type="domain" description="NADP-dependent oxidoreductase" evidence="2">
    <location>
        <begin position="16"/>
        <end position="343"/>
    </location>
</feature>
<dbReference type="PANTHER" id="PTHR43364:SF4">
    <property type="entry name" value="NAD(P)-LINKED OXIDOREDUCTASE SUPERFAMILY PROTEIN"/>
    <property type="match status" value="1"/>
</dbReference>
<evidence type="ECO:0000259" key="2">
    <source>
        <dbReference type="Pfam" id="PF00248"/>
    </source>
</evidence>
<comment type="caution">
    <text evidence="3">The sequence shown here is derived from an EMBL/GenBank/DDBJ whole genome shotgun (WGS) entry which is preliminary data.</text>
</comment>
<dbReference type="PANTHER" id="PTHR43364">
    <property type="entry name" value="NADH-SPECIFIC METHYLGLYOXAL REDUCTASE-RELATED"/>
    <property type="match status" value="1"/>
</dbReference>
<keyword evidence="1" id="KW-0560">Oxidoreductase</keyword>
<dbReference type="InterPro" id="IPR023210">
    <property type="entry name" value="NADP_OxRdtase_dom"/>
</dbReference>
<evidence type="ECO:0000313" key="4">
    <source>
        <dbReference type="Proteomes" id="UP000244940"/>
    </source>
</evidence>
<evidence type="ECO:0000256" key="1">
    <source>
        <dbReference type="ARBA" id="ARBA00023002"/>
    </source>
</evidence>
<dbReference type="Proteomes" id="UP000244940">
    <property type="component" value="Unassembled WGS sequence"/>
</dbReference>
<dbReference type="RefSeq" id="WP_109533367.1">
    <property type="nucleotide sequence ID" value="NZ_QEYD01000006.1"/>
</dbReference>
<dbReference type="EMBL" id="QEYD01000006">
    <property type="protein sequence ID" value="PWE28506.1"/>
    <property type="molecule type" value="Genomic_DNA"/>
</dbReference>
<dbReference type="GO" id="GO:0016491">
    <property type="term" value="F:oxidoreductase activity"/>
    <property type="evidence" value="ECO:0007669"/>
    <property type="project" value="UniProtKB-KW"/>
</dbReference>
<dbReference type="InterPro" id="IPR036812">
    <property type="entry name" value="NAD(P)_OxRdtase_dom_sf"/>
</dbReference>
<name>A0A2U2C9E4_9RHOB</name>
<proteinExistence type="predicted"/>
<dbReference type="InterPro" id="IPR050523">
    <property type="entry name" value="AKR_Detox_Biosynth"/>
</dbReference>
<dbReference type="OrthoDB" id="9803483at2"/>
<dbReference type="Pfam" id="PF00248">
    <property type="entry name" value="Aldo_ket_red"/>
    <property type="match status" value="1"/>
</dbReference>
<reference evidence="3 4" key="1">
    <citation type="submission" date="2018-05" db="EMBL/GenBank/DDBJ databases">
        <title>Pararhodobacter marina sp. nov., isolated from deep-sea water of the Indian Ocean.</title>
        <authorList>
            <person name="Lai Q.Sr."/>
            <person name="Liu X."/>
            <person name="Shao Z."/>
        </authorList>
    </citation>
    <scope>NUCLEOTIDE SEQUENCE [LARGE SCALE GENOMIC DNA]</scope>
    <source>
        <strain evidence="3 4">CIC4N-9</strain>
    </source>
</reference>
<gene>
    <name evidence="3" type="ORF">C4N9_10955</name>
</gene>